<proteinExistence type="predicted"/>
<evidence type="ECO:0000313" key="2">
    <source>
        <dbReference type="Proteomes" id="UP001056120"/>
    </source>
</evidence>
<organism evidence="1 2">
    <name type="scientific">Smallanthus sonchifolius</name>
    <dbReference type="NCBI Taxonomy" id="185202"/>
    <lineage>
        <taxon>Eukaryota</taxon>
        <taxon>Viridiplantae</taxon>
        <taxon>Streptophyta</taxon>
        <taxon>Embryophyta</taxon>
        <taxon>Tracheophyta</taxon>
        <taxon>Spermatophyta</taxon>
        <taxon>Magnoliopsida</taxon>
        <taxon>eudicotyledons</taxon>
        <taxon>Gunneridae</taxon>
        <taxon>Pentapetalae</taxon>
        <taxon>asterids</taxon>
        <taxon>campanulids</taxon>
        <taxon>Asterales</taxon>
        <taxon>Asteraceae</taxon>
        <taxon>Asteroideae</taxon>
        <taxon>Heliantheae alliance</taxon>
        <taxon>Millerieae</taxon>
        <taxon>Smallanthus</taxon>
    </lineage>
</organism>
<reference evidence="1 2" key="2">
    <citation type="journal article" date="2022" name="Mol. Ecol. Resour.">
        <title>The genomes of chicory, endive, great burdock and yacon provide insights into Asteraceae paleo-polyploidization history and plant inulin production.</title>
        <authorList>
            <person name="Fan W."/>
            <person name="Wang S."/>
            <person name="Wang H."/>
            <person name="Wang A."/>
            <person name="Jiang F."/>
            <person name="Liu H."/>
            <person name="Zhao H."/>
            <person name="Xu D."/>
            <person name="Zhang Y."/>
        </authorList>
    </citation>
    <scope>NUCLEOTIDE SEQUENCE [LARGE SCALE GENOMIC DNA]</scope>
    <source>
        <strain evidence="2">cv. Yunnan</strain>
        <tissue evidence="1">Leaves</tissue>
    </source>
</reference>
<accession>A0ACB9JZQ3</accession>
<comment type="caution">
    <text evidence="1">The sequence shown here is derived from an EMBL/GenBank/DDBJ whole genome shotgun (WGS) entry which is preliminary data.</text>
</comment>
<dbReference type="EMBL" id="CM042019">
    <property type="protein sequence ID" value="KAI3825460.1"/>
    <property type="molecule type" value="Genomic_DNA"/>
</dbReference>
<protein>
    <submittedName>
        <fullName evidence="1">Uncharacterized protein</fullName>
    </submittedName>
</protein>
<keyword evidence="2" id="KW-1185">Reference proteome</keyword>
<reference evidence="2" key="1">
    <citation type="journal article" date="2022" name="Mol. Ecol. Resour.">
        <title>The genomes of chicory, endive, great burdock and yacon provide insights into Asteraceae palaeo-polyploidization history and plant inulin production.</title>
        <authorList>
            <person name="Fan W."/>
            <person name="Wang S."/>
            <person name="Wang H."/>
            <person name="Wang A."/>
            <person name="Jiang F."/>
            <person name="Liu H."/>
            <person name="Zhao H."/>
            <person name="Xu D."/>
            <person name="Zhang Y."/>
        </authorList>
    </citation>
    <scope>NUCLEOTIDE SEQUENCE [LARGE SCALE GENOMIC DNA]</scope>
    <source>
        <strain evidence="2">cv. Yunnan</strain>
    </source>
</reference>
<sequence length="167" mass="18986">MRDDTNSVQSDERVMLEPVVRDSIDEEVYHVIRSTMPEIMAEAIKAVADEEKAKEKSDVRGFKDMGKRVETVYVSGEEEEENMVELNGRLYEERDEALPFEPKRKWENSKSQNSSGSGKTTDVRTGMKAKARAFQISKKEAKEQPDVVSGVSLLLLFLPCWAKPPFL</sequence>
<evidence type="ECO:0000313" key="1">
    <source>
        <dbReference type="EMBL" id="KAI3825460.1"/>
    </source>
</evidence>
<dbReference type="Proteomes" id="UP001056120">
    <property type="component" value="Linkage Group LG02"/>
</dbReference>
<gene>
    <name evidence="1" type="ORF">L1987_06949</name>
</gene>
<name>A0ACB9JZQ3_9ASTR</name>